<sequence length="108" mass="12343">MQRHQFQFRWSVGMVVATLAAVGTTHAQLAFHNDPSQNSFSIKLPAFQQTFTRYFGNQPHGALLQQQQPELHQQQRLQQKPYASTLQQQSNLVENFSLLVKMTASTDL</sequence>
<evidence type="ECO:0000313" key="2">
    <source>
        <dbReference type="Proteomes" id="UP000069272"/>
    </source>
</evidence>
<reference evidence="1 2" key="1">
    <citation type="journal article" date="2017" name="G3 (Bethesda)">
        <title>The Physical Genome Mapping of Anopheles albimanus Corrected Scaffold Misassemblies and Identified Interarm Rearrangements in Genus Anopheles.</title>
        <authorList>
            <person name="Artemov G.N."/>
            <person name="Peery A.N."/>
            <person name="Jiang X."/>
            <person name="Tu Z."/>
            <person name="Stegniy V.N."/>
            <person name="Sharakhova M.V."/>
            <person name="Sharakhov I.V."/>
        </authorList>
    </citation>
    <scope>NUCLEOTIDE SEQUENCE [LARGE SCALE GENOMIC DNA]</scope>
    <source>
        <strain evidence="1 2">ALBI9_A</strain>
    </source>
</reference>
<accession>A0A182FIJ5</accession>
<organism evidence="1 2">
    <name type="scientific">Anopheles albimanus</name>
    <name type="common">New world malaria mosquito</name>
    <dbReference type="NCBI Taxonomy" id="7167"/>
    <lineage>
        <taxon>Eukaryota</taxon>
        <taxon>Metazoa</taxon>
        <taxon>Ecdysozoa</taxon>
        <taxon>Arthropoda</taxon>
        <taxon>Hexapoda</taxon>
        <taxon>Insecta</taxon>
        <taxon>Pterygota</taxon>
        <taxon>Neoptera</taxon>
        <taxon>Endopterygota</taxon>
        <taxon>Diptera</taxon>
        <taxon>Nematocera</taxon>
        <taxon>Culicoidea</taxon>
        <taxon>Culicidae</taxon>
        <taxon>Anophelinae</taxon>
        <taxon>Anopheles</taxon>
    </lineage>
</organism>
<proteinExistence type="predicted"/>
<evidence type="ECO:0000313" key="1">
    <source>
        <dbReference type="EnsemblMetazoa" id="AALB006340-PA"/>
    </source>
</evidence>
<dbReference type="STRING" id="7167.A0A182FIJ5"/>
<dbReference type="Proteomes" id="UP000069272">
    <property type="component" value="Chromosome X"/>
</dbReference>
<dbReference type="EnsemblMetazoa" id="AALB006340-RA">
    <property type="protein sequence ID" value="AALB006340-PA"/>
    <property type="gene ID" value="AALB006340"/>
</dbReference>
<dbReference type="VEuPathDB" id="VectorBase:AALB006340"/>
<name>A0A182FIJ5_ANOAL</name>
<dbReference type="VEuPathDB" id="VectorBase:AALB20_026026"/>
<keyword evidence="2" id="KW-1185">Reference proteome</keyword>
<dbReference type="AlphaFoldDB" id="A0A182FIJ5"/>
<protein>
    <submittedName>
        <fullName evidence="1">Uncharacterized protein</fullName>
    </submittedName>
</protein>
<reference evidence="1" key="2">
    <citation type="submission" date="2022-08" db="UniProtKB">
        <authorList>
            <consortium name="EnsemblMetazoa"/>
        </authorList>
    </citation>
    <scope>IDENTIFICATION</scope>
    <source>
        <strain evidence="1">STECLA/ALBI9_A</strain>
    </source>
</reference>